<proteinExistence type="inferred from homology"/>
<feature type="transmembrane region" description="Helical" evidence="12">
    <location>
        <begin position="98"/>
        <end position="120"/>
    </location>
</feature>
<dbReference type="PANTHER" id="PTHR33529">
    <property type="entry name" value="SLR0882 PROTEIN-RELATED"/>
    <property type="match status" value="1"/>
</dbReference>
<dbReference type="Proteomes" id="UP000294656">
    <property type="component" value="Unassembled WGS sequence"/>
</dbReference>
<evidence type="ECO:0000256" key="7">
    <source>
        <dbReference type="ARBA" id="ARBA00022519"/>
    </source>
</evidence>
<dbReference type="OrthoDB" id="9778062at2"/>
<gene>
    <name evidence="13" type="ORF">DFP79_3407</name>
</gene>
<evidence type="ECO:0000256" key="2">
    <source>
        <dbReference type="ARBA" id="ARBA00004429"/>
    </source>
</evidence>
<evidence type="ECO:0000256" key="6">
    <source>
        <dbReference type="ARBA" id="ARBA00022475"/>
    </source>
</evidence>
<evidence type="ECO:0000256" key="1">
    <source>
        <dbReference type="ARBA" id="ARBA00002265"/>
    </source>
</evidence>
<feature type="transmembrane region" description="Helical" evidence="12">
    <location>
        <begin position="268"/>
        <end position="289"/>
    </location>
</feature>
<evidence type="ECO:0000256" key="5">
    <source>
        <dbReference type="ARBA" id="ARBA00022448"/>
    </source>
</evidence>
<comment type="subcellular location">
    <subcellularLocation>
        <location evidence="2">Cell inner membrane</location>
        <topology evidence="2">Multi-pass membrane protein</topology>
    </subcellularLocation>
</comment>
<dbReference type="InterPro" id="IPR030922">
    <property type="entry name" value="LptF"/>
</dbReference>
<dbReference type="GO" id="GO:0055085">
    <property type="term" value="P:transmembrane transport"/>
    <property type="evidence" value="ECO:0007669"/>
    <property type="project" value="InterPro"/>
</dbReference>
<evidence type="ECO:0000313" key="14">
    <source>
        <dbReference type="Proteomes" id="UP000294656"/>
    </source>
</evidence>
<keyword evidence="6" id="KW-1003">Cell membrane</keyword>
<comment type="subunit">
    <text evidence="11">Component of the lipopolysaccharide transport and assembly complex. The LptBFG transporter is composed of two ATP-binding proteins (LptB) and two transmembrane proteins (LptF and LptG).</text>
</comment>
<evidence type="ECO:0000256" key="11">
    <source>
        <dbReference type="ARBA" id="ARBA00026081"/>
    </source>
</evidence>
<dbReference type="GO" id="GO:0043190">
    <property type="term" value="C:ATP-binding cassette (ABC) transporter complex"/>
    <property type="evidence" value="ECO:0007669"/>
    <property type="project" value="InterPro"/>
</dbReference>
<evidence type="ECO:0000256" key="3">
    <source>
        <dbReference type="ARBA" id="ARBA00007725"/>
    </source>
</evidence>
<comment type="caution">
    <text evidence="13">The sequence shown here is derived from an EMBL/GenBank/DDBJ whole genome shotgun (WGS) entry which is preliminary data.</text>
</comment>
<keyword evidence="14" id="KW-1185">Reference proteome</keyword>
<keyword evidence="10 12" id="KW-0472">Membrane</keyword>
<dbReference type="GO" id="GO:0015920">
    <property type="term" value="P:lipopolysaccharide transport"/>
    <property type="evidence" value="ECO:0007669"/>
    <property type="project" value="TreeGrafter"/>
</dbReference>
<feature type="transmembrane region" description="Helical" evidence="12">
    <location>
        <begin position="12"/>
        <end position="35"/>
    </location>
</feature>
<dbReference type="EMBL" id="SNXC01000016">
    <property type="protein sequence ID" value="TDO95478.1"/>
    <property type="molecule type" value="Genomic_DNA"/>
</dbReference>
<evidence type="ECO:0000256" key="10">
    <source>
        <dbReference type="ARBA" id="ARBA00023136"/>
    </source>
</evidence>
<evidence type="ECO:0000256" key="12">
    <source>
        <dbReference type="SAM" id="Phobius"/>
    </source>
</evidence>
<comment type="similarity">
    <text evidence="3">Belongs to the LptF/LptG family.</text>
</comment>
<evidence type="ECO:0000313" key="13">
    <source>
        <dbReference type="EMBL" id="TDO95478.1"/>
    </source>
</evidence>
<sequence>MRLFRYLAKEVLVSTAGVTLILLLIILSGRFVNYLGRAAEGKMSFEFLFIILGFHIPSFIQMILPLAFFISLLLAYGRLYIENEMSILFSSGISKAKLALYTLGIAGVLTLASAFINFWLSPFSEYQAELARQEQDQLTAFDFIQPGRFQGRGQRTTYVASFTAEEGWMNDIFLSDFVRKNDRDIPTQTVAKNAEQIRIEAEGGLNYLVFKNGVRYEGVPGSAEYRIMEFDTYAIRLEDKAFEKIDRAFAVPTSALLGSENLKYVAELHWRMALVIMIPILAIIGVSLSQVNPRQGRFFKMLPAILLMILYLGLLIWGKTALEKGKIPAQFGLWWAHAMFATISGVLFLQFNQTFARKKAKLPTAKESQ</sequence>
<feature type="transmembrane region" description="Helical" evidence="12">
    <location>
        <begin position="332"/>
        <end position="351"/>
    </location>
</feature>
<evidence type="ECO:0000256" key="9">
    <source>
        <dbReference type="ARBA" id="ARBA00022989"/>
    </source>
</evidence>
<comment type="function">
    <text evidence="1">Part of the ABC transporter complex LptBFG involved in the translocation of lipopolysaccharide (LPS) from the inner membrane to the outer membrane.</text>
</comment>
<feature type="transmembrane region" description="Helical" evidence="12">
    <location>
        <begin position="301"/>
        <end position="320"/>
    </location>
</feature>
<dbReference type="NCBIfam" id="TIGR04407">
    <property type="entry name" value="LptF_YjgP"/>
    <property type="match status" value="1"/>
</dbReference>
<keyword evidence="5" id="KW-0813">Transport</keyword>
<keyword evidence="8 12" id="KW-0812">Transmembrane</keyword>
<keyword evidence="7" id="KW-0997">Cell inner membrane</keyword>
<accession>A0A4R6M2J3</accession>
<name>A0A4R6M2J3_9GAMM</name>
<keyword evidence="9 12" id="KW-1133">Transmembrane helix</keyword>
<dbReference type="Pfam" id="PF03739">
    <property type="entry name" value="LptF_LptG"/>
    <property type="match status" value="1"/>
</dbReference>
<feature type="transmembrane region" description="Helical" evidence="12">
    <location>
        <begin position="47"/>
        <end position="77"/>
    </location>
</feature>
<protein>
    <recommendedName>
        <fullName evidence="4">Lipopolysaccharide export system permease protein LptF</fullName>
    </recommendedName>
</protein>
<dbReference type="AlphaFoldDB" id="A0A4R6M2J3"/>
<organism evidence="13 14">
    <name type="scientific">Marinomonas balearica</name>
    <dbReference type="NCBI Taxonomy" id="491947"/>
    <lineage>
        <taxon>Bacteria</taxon>
        <taxon>Pseudomonadati</taxon>
        <taxon>Pseudomonadota</taxon>
        <taxon>Gammaproteobacteria</taxon>
        <taxon>Oceanospirillales</taxon>
        <taxon>Oceanospirillaceae</taxon>
        <taxon>Marinomonas</taxon>
    </lineage>
</organism>
<evidence type="ECO:0000256" key="8">
    <source>
        <dbReference type="ARBA" id="ARBA00022692"/>
    </source>
</evidence>
<evidence type="ECO:0000256" key="4">
    <source>
        <dbReference type="ARBA" id="ARBA00014213"/>
    </source>
</evidence>
<reference evidence="13 14" key="1">
    <citation type="submission" date="2019-03" db="EMBL/GenBank/DDBJ databases">
        <title>Genomic Encyclopedia of Type Strains, Phase III (KMG-III): the genomes of soil and plant-associated and newly described type strains.</title>
        <authorList>
            <person name="Whitman W."/>
        </authorList>
    </citation>
    <scope>NUCLEOTIDE SEQUENCE [LARGE SCALE GENOMIC DNA]</scope>
    <source>
        <strain evidence="13 14">CECT 7378</strain>
    </source>
</reference>
<dbReference type="InterPro" id="IPR005495">
    <property type="entry name" value="LptG/LptF_permease"/>
</dbReference>
<dbReference type="PANTHER" id="PTHR33529:SF7">
    <property type="entry name" value="LIPOPOLYSACCHARIDE EXPORT SYSTEM PERMEASE PROTEIN LPTF"/>
    <property type="match status" value="1"/>
</dbReference>